<feature type="domain" description="Thioredoxin" evidence="1">
    <location>
        <begin position="50"/>
        <end position="188"/>
    </location>
</feature>
<evidence type="ECO:0000313" key="3">
    <source>
        <dbReference type="Proteomes" id="UP000216033"/>
    </source>
</evidence>
<dbReference type="RefSeq" id="WP_048854692.1">
    <property type="nucleotide sequence ID" value="NZ_BAMZ01000027.1"/>
</dbReference>
<name>A0A270BW91_9PROT</name>
<comment type="caution">
    <text evidence="2">The sequence shown here is derived from an EMBL/GenBank/DDBJ whole genome shotgun (WGS) entry which is preliminary data.</text>
</comment>
<dbReference type="SUPFAM" id="SSF52833">
    <property type="entry name" value="Thioredoxin-like"/>
    <property type="match status" value="1"/>
</dbReference>
<dbReference type="EMBL" id="NDFP01000001">
    <property type="protein sequence ID" value="PAL29322.1"/>
    <property type="molecule type" value="Genomic_DNA"/>
</dbReference>
<evidence type="ECO:0000259" key="1">
    <source>
        <dbReference type="PROSITE" id="PS51352"/>
    </source>
</evidence>
<dbReference type="PROSITE" id="PS51352">
    <property type="entry name" value="THIOREDOXIN_2"/>
    <property type="match status" value="1"/>
</dbReference>
<dbReference type="GeneID" id="98303346"/>
<organism evidence="2 3">
    <name type="scientific">Acetobacter syzygii</name>
    <dbReference type="NCBI Taxonomy" id="146476"/>
    <lineage>
        <taxon>Bacteria</taxon>
        <taxon>Pseudomonadati</taxon>
        <taxon>Pseudomonadota</taxon>
        <taxon>Alphaproteobacteria</taxon>
        <taxon>Acetobacterales</taxon>
        <taxon>Acetobacteraceae</taxon>
        <taxon>Acetobacter</taxon>
    </lineage>
</organism>
<gene>
    <name evidence="2" type="ORF">B9K05_01355</name>
</gene>
<dbReference type="STRING" id="1231343.Absy_027_130"/>
<dbReference type="Proteomes" id="UP000216033">
    <property type="component" value="Unassembled WGS sequence"/>
</dbReference>
<evidence type="ECO:0000313" key="2">
    <source>
        <dbReference type="EMBL" id="PAL29322.1"/>
    </source>
</evidence>
<dbReference type="AlphaFoldDB" id="A0A270BW91"/>
<dbReference type="InterPro" id="IPR036249">
    <property type="entry name" value="Thioredoxin-like_sf"/>
</dbReference>
<dbReference type="InterPro" id="IPR013766">
    <property type="entry name" value="Thioredoxin_domain"/>
</dbReference>
<sequence>MMLALFLWLIVLSVLAIGLVVVLLALARQIGVLHERLAPLGEQQNTHTGLEVGQLVPRLVLHTLDGLPVTVGDTLPVGRFQLLVFVAPECPVCKRVVPLAKQAATERGMDLLLVGDGPLPELKAMVAERPEMLGLPLLTGVELGLVLQINRLPAMVVLDDRGTIRAKDIVNTRRQIEGLLDAATANTAQELAHTGVTSHVAV</sequence>
<protein>
    <submittedName>
        <fullName evidence="2">Alkyl hydroperoxide reductase</fullName>
    </submittedName>
</protein>
<reference evidence="2 3" key="1">
    <citation type="submission" date="2017-04" db="EMBL/GenBank/DDBJ databases">
        <title>Kefir bacterial isolates.</title>
        <authorList>
            <person name="Kim Y."/>
            <person name="Blasche S."/>
            <person name="Patil K.R."/>
        </authorList>
    </citation>
    <scope>NUCLEOTIDE SEQUENCE [LARGE SCALE GENOMIC DNA]</scope>
    <source>
        <strain evidence="2 3">KR-2</strain>
    </source>
</reference>
<accession>A0A270BW91</accession>
<keyword evidence="3" id="KW-1185">Reference proteome</keyword>
<proteinExistence type="predicted"/>
<dbReference type="OrthoDB" id="462848at2"/>
<dbReference type="Gene3D" id="3.40.30.10">
    <property type="entry name" value="Glutaredoxin"/>
    <property type="match status" value="1"/>
</dbReference>